<reference evidence="6 7" key="1">
    <citation type="submission" date="2014-12" db="EMBL/GenBank/DDBJ databases">
        <title>Draft genome sequences of 29 type strains of Enterococci.</title>
        <authorList>
            <person name="Zhong Z."/>
            <person name="Sun Z."/>
            <person name="Liu W."/>
            <person name="Zhang W."/>
            <person name="Zhang H."/>
        </authorList>
    </citation>
    <scope>NUCLEOTIDE SEQUENCE [LARGE SCALE GENOMIC DNA]</scope>
    <source>
        <strain evidence="6 7">DSM 17690</strain>
    </source>
</reference>
<proteinExistence type="inferred from homology"/>
<dbReference type="Proteomes" id="UP000182149">
    <property type="component" value="Unassembled WGS sequence"/>
</dbReference>
<dbReference type="GO" id="GO:0005975">
    <property type="term" value="P:carbohydrate metabolic process"/>
    <property type="evidence" value="ECO:0007669"/>
    <property type="project" value="InterPro"/>
</dbReference>
<dbReference type="InterPro" id="IPR018484">
    <property type="entry name" value="FGGY_N"/>
</dbReference>
<dbReference type="AlphaFoldDB" id="A0A1L8QN63"/>
<sequence length="441" mass="49286">MVPQSKINEQNTQNPSLILQEIISEITDLSAEFEISSLTFSTAMHTLIPVENSVFDASTMYLWSDMRANEEIKKFKKEFPELATEFYKKTGTPIHNMSPFAKLLFFKNNSRLINETSKWLSLKSYLMAFFTGQEVEDFSVASASGLFNSEQLCWDKDILNFLGLAVEKLPKLVDTNSNFPILNTISGQLGLSKNTKIFVGASDGVLASYAGFIGTGSKVSLTLGTSGAVRYLTTDRTLSSDENTFCYYLSEKYWVVGGPSNNGGQVLEWASSIFYEDKKEIFLAIPICLERSPIGANGVIFLPYVNGERAPLWDGDVTALFSGISFQNNKSDFVRAICEGILFNLKLIYNLLNVKNEIIALSGGFFDIPNMDEEVASIFDTTCIKSDVNEPTFGAVMLSNDISYHNDLKENLIKANKEKSEKYLESYESFYKAYLSLVDEK</sequence>
<comment type="similarity">
    <text evidence="1">Belongs to the FGGY kinase family.</text>
</comment>
<dbReference type="STRING" id="328396.RU93_GL001299"/>
<keyword evidence="2" id="KW-0808">Transferase</keyword>
<evidence type="ECO:0000259" key="5">
    <source>
        <dbReference type="Pfam" id="PF02782"/>
    </source>
</evidence>
<dbReference type="PANTHER" id="PTHR43095:SF2">
    <property type="entry name" value="GLUCONOKINASE"/>
    <property type="match status" value="1"/>
</dbReference>
<feature type="domain" description="Carbohydrate kinase FGGY C-terminal" evidence="5">
    <location>
        <begin position="220"/>
        <end position="398"/>
    </location>
</feature>
<protein>
    <recommendedName>
        <fullName evidence="8">Gluconokinase</fullName>
    </recommendedName>
</protein>
<gene>
    <name evidence="6" type="ORF">RU93_GL001299</name>
</gene>
<dbReference type="Pfam" id="PF02782">
    <property type="entry name" value="FGGY_C"/>
    <property type="match status" value="1"/>
</dbReference>
<dbReference type="InterPro" id="IPR043129">
    <property type="entry name" value="ATPase_NBD"/>
</dbReference>
<dbReference type="SUPFAM" id="SSF53067">
    <property type="entry name" value="Actin-like ATPase domain"/>
    <property type="match status" value="2"/>
</dbReference>
<dbReference type="Pfam" id="PF00370">
    <property type="entry name" value="FGGY_N"/>
    <property type="match status" value="1"/>
</dbReference>
<comment type="caution">
    <text evidence="6">The sequence shown here is derived from an EMBL/GenBank/DDBJ whole genome shotgun (WGS) entry which is preliminary data.</text>
</comment>
<feature type="domain" description="Carbohydrate kinase FGGY N-terminal" evidence="4">
    <location>
        <begin position="8"/>
        <end position="207"/>
    </location>
</feature>
<evidence type="ECO:0000259" key="4">
    <source>
        <dbReference type="Pfam" id="PF00370"/>
    </source>
</evidence>
<name>A0A1L8QN63_9ENTE</name>
<evidence type="ECO:0000313" key="6">
    <source>
        <dbReference type="EMBL" id="OJG08942.1"/>
    </source>
</evidence>
<evidence type="ECO:0000313" key="7">
    <source>
        <dbReference type="Proteomes" id="UP000182149"/>
    </source>
</evidence>
<keyword evidence="7" id="KW-1185">Reference proteome</keyword>
<keyword evidence="3" id="KW-0418">Kinase</keyword>
<dbReference type="InterPro" id="IPR050406">
    <property type="entry name" value="FGGY_Carb_Kinase"/>
</dbReference>
<organism evidence="6 7">
    <name type="scientific">Enterococcus aquimarinus</name>
    <dbReference type="NCBI Taxonomy" id="328396"/>
    <lineage>
        <taxon>Bacteria</taxon>
        <taxon>Bacillati</taxon>
        <taxon>Bacillota</taxon>
        <taxon>Bacilli</taxon>
        <taxon>Lactobacillales</taxon>
        <taxon>Enterococcaceae</taxon>
        <taxon>Enterococcus</taxon>
    </lineage>
</organism>
<dbReference type="CDD" id="cd07770">
    <property type="entry name" value="ASKHA_NBD_FGGY_GntK"/>
    <property type="match status" value="1"/>
</dbReference>
<dbReference type="GO" id="GO:0016301">
    <property type="term" value="F:kinase activity"/>
    <property type="evidence" value="ECO:0007669"/>
    <property type="project" value="UniProtKB-KW"/>
</dbReference>
<dbReference type="Gene3D" id="3.30.420.40">
    <property type="match status" value="2"/>
</dbReference>
<evidence type="ECO:0000256" key="3">
    <source>
        <dbReference type="ARBA" id="ARBA00022777"/>
    </source>
</evidence>
<dbReference type="PANTHER" id="PTHR43095">
    <property type="entry name" value="SUGAR KINASE"/>
    <property type="match status" value="1"/>
</dbReference>
<dbReference type="InterPro" id="IPR000577">
    <property type="entry name" value="Carb_kinase_FGGY"/>
</dbReference>
<evidence type="ECO:0008006" key="8">
    <source>
        <dbReference type="Google" id="ProtNLM"/>
    </source>
</evidence>
<accession>A0A1L8QN63</accession>
<evidence type="ECO:0000256" key="1">
    <source>
        <dbReference type="ARBA" id="ARBA00009156"/>
    </source>
</evidence>
<dbReference type="InterPro" id="IPR018485">
    <property type="entry name" value="FGGY_C"/>
</dbReference>
<dbReference type="PIRSF" id="PIRSF000538">
    <property type="entry name" value="GlpK"/>
    <property type="match status" value="1"/>
</dbReference>
<evidence type="ECO:0000256" key="2">
    <source>
        <dbReference type="ARBA" id="ARBA00022679"/>
    </source>
</evidence>
<dbReference type="EMBL" id="JXKD01000024">
    <property type="protein sequence ID" value="OJG08942.1"/>
    <property type="molecule type" value="Genomic_DNA"/>
</dbReference>